<protein>
    <recommendedName>
        <fullName evidence="9">O-methyltransferase domain-containing protein</fullName>
    </recommendedName>
</protein>
<dbReference type="InterPro" id="IPR036388">
    <property type="entry name" value="WH-like_DNA-bd_sf"/>
</dbReference>
<dbReference type="PIRSF" id="PIRSF005739">
    <property type="entry name" value="O-mtase"/>
    <property type="match status" value="1"/>
</dbReference>
<dbReference type="InterPro" id="IPR001077">
    <property type="entry name" value="COMT_C"/>
</dbReference>
<evidence type="ECO:0008006" key="9">
    <source>
        <dbReference type="Google" id="ProtNLM"/>
    </source>
</evidence>
<dbReference type="FunFam" id="3.40.50.150:FF:000057">
    <property type="entry name" value="O-methyltransferase ZRP4"/>
    <property type="match status" value="1"/>
</dbReference>
<dbReference type="GO" id="GO:0032259">
    <property type="term" value="P:methylation"/>
    <property type="evidence" value="ECO:0007669"/>
    <property type="project" value="UniProtKB-KW"/>
</dbReference>
<dbReference type="Gramene" id="LPERR11G12280.3">
    <property type="protein sequence ID" value="LPERR11G12280.3"/>
    <property type="gene ID" value="LPERR11G12280"/>
</dbReference>
<evidence type="ECO:0000256" key="1">
    <source>
        <dbReference type="ARBA" id="ARBA00022603"/>
    </source>
</evidence>
<reference evidence="7" key="3">
    <citation type="submission" date="2015-04" db="UniProtKB">
        <authorList>
            <consortium name="EnsemblPlants"/>
        </authorList>
    </citation>
    <scope>IDENTIFICATION</scope>
</reference>
<keyword evidence="2" id="KW-0808">Transferase</keyword>
<organism evidence="7 8">
    <name type="scientific">Leersia perrieri</name>
    <dbReference type="NCBI Taxonomy" id="77586"/>
    <lineage>
        <taxon>Eukaryota</taxon>
        <taxon>Viridiplantae</taxon>
        <taxon>Streptophyta</taxon>
        <taxon>Embryophyta</taxon>
        <taxon>Tracheophyta</taxon>
        <taxon>Spermatophyta</taxon>
        <taxon>Magnoliopsida</taxon>
        <taxon>Liliopsida</taxon>
        <taxon>Poales</taxon>
        <taxon>Poaceae</taxon>
        <taxon>BOP clade</taxon>
        <taxon>Oryzoideae</taxon>
        <taxon>Oryzeae</taxon>
        <taxon>Oryzinae</taxon>
        <taxon>Leersia</taxon>
    </lineage>
</organism>
<dbReference type="InterPro" id="IPR029063">
    <property type="entry name" value="SAM-dependent_MTases_sf"/>
</dbReference>
<dbReference type="HOGENOM" id="CLU_005533_7_0_1"/>
<evidence type="ECO:0000313" key="8">
    <source>
        <dbReference type="Proteomes" id="UP000032180"/>
    </source>
</evidence>
<dbReference type="InterPro" id="IPR012967">
    <property type="entry name" value="COMT_dimerisation"/>
</dbReference>
<dbReference type="AlphaFoldDB" id="A0A0D9XSN0"/>
<feature type="domain" description="O-methyltransferase dimerisation" evidence="6">
    <location>
        <begin position="18"/>
        <end position="104"/>
    </location>
</feature>
<evidence type="ECO:0000256" key="4">
    <source>
        <dbReference type="PIRSR" id="PIRSR005739-1"/>
    </source>
</evidence>
<sequence>MDALSTDELAQAERELYSHFLSYIKSMALKCAVDLAIPDAIHRHGGAATLPDIVAAVGIHPSKLPQVRRLMNVLTLSGIFVSNSTIAGDAVVYELTRSSRLLVTGGDDGDESKAASHSLLLKFLVSPTNVSTFFAMSTWFTGGDGDIGAAKSSFFALTHGVDRWEKNSKDGNDNDLFNVAMVADTRITMEIFLREAGADVMRGVGTLVDVGGRHGQAAKAIAAAFPDVKCTVMDLPHVVSQAPADETVEFVAGDMFEHIPPADVLLLKSILHCWEDDDCIKILRRCKEAISAEGPGGKLIIMDVIMGSGQLGKVTKETLALFDLYMMCINGVKRDEQRWRKIFFEAGFSGYKLVAMLGLRSVIERA</sequence>
<keyword evidence="1" id="KW-0489">Methyltransferase</keyword>
<dbReference type="GO" id="GO:0008757">
    <property type="term" value="F:S-adenosylmethionine-dependent methyltransferase activity"/>
    <property type="evidence" value="ECO:0007669"/>
    <property type="project" value="UniProtKB-ARBA"/>
</dbReference>
<name>A0A0D9XSN0_9ORYZ</name>
<dbReference type="Pfam" id="PF00891">
    <property type="entry name" value="Methyltransf_2"/>
    <property type="match status" value="1"/>
</dbReference>
<dbReference type="InterPro" id="IPR036390">
    <property type="entry name" value="WH_DNA-bd_sf"/>
</dbReference>
<dbReference type="Pfam" id="PF08100">
    <property type="entry name" value="Dimerisation"/>
    <property type="match status" value="1"/>
</dbReference>
<dbReference type="EnsemblPlants" id="LPERR11G12280.3">
    <property type="protein sequence ID" value="LPERR11G12280.3"/>
    <property type="gene ID" value="LPERR11G12280"/>
</dbReference>
<keyword evidence="8" id="KW-1185">Reference proteome</keyword>
<dbReference type="FunFam" id="1.10.10.10:FF:000213">
    <property type="entry name" value="Coniferyl alcohol 9-O-methyltransferase"/>
    <property type="match status" value="1"/>
</dbReference>
<accession>A0A0D9XSN0</accession>
<dbReference type="SUPFAM" id="SSF53335">
    <property type="entry name" value="S-adenosyl-L-methionine-dependent methyltransferases"/>
    <property type="match status" value="1"/>
</dbReference>
<feature type="domain" description="O-methyltransferase C-terminal" evidence="5">
    <location>
        <begin position="153"/>
        <end position="349"/>
    </location>
</feature>
<evidence type="ECO:0000313" key="7">
    <source>
        <dbReference type="EnsemblPlants" id="LPERR11G12280.3"/>
    </source>
</evidence>
<evidence type="ECO:0000259" key="6">
    <source>
        <dbReference type="Pfam" id="PF08100"/>
    </source>
</evidence>
<reference evidence="7 8" key="1">
    <citation type="submission" date="2012-08" db="EMBL/GenBank/DDBJ databases">
        <title>Oryza genome evolution.</title>
        <authorList>
            <person name="Wing R.A."/>
        </authorList>
    </citation>
    <scope>NUCLEOTIDE SEQUENCE</scope>
</reference>
<evidence type="ECO:0000256" key="2">
    <source>
        <dbReference type="ARBA" id="ARBA00022679"/>
    </source>
</evidence>
<dbReference type="Proteomes" id="UP000032180">
    <property type="component" value="Chromosome 11"/>
</dbReference>
<evidence type="ECO:0000259" key="5">
    <source>
        <dbReference type="Pfam" id="PF00891"/>
    </source>
</evidence>
<evidence type="ECO:0000256" key="3">
    <source>
        <dbReference type="ARBA" id="ARBA00022691"/>
    </source>
</evidence>
<dbReference type="Gene3D" id="3.40.50.150">
    <property type="entry name" value="Vaccinia Virus protein VP39"/>
    <property type="match status" value="1"/>
</dbReference>
<proteinExistence type="predicted"/>
<dbReference type="Gene3D" id="1.10.10.10">
    <property type="entry name" value="Winged helix-like DNA-binding domain superfamily/Winged helix DNA-binding domain"/>
    <property type="match status" value="1"/>
</dbReference>
<keyword evidence="3" id="KW-0949">S-adenosyl-L-methionine</keyword>
<dbReference type="GO" id="GO:0046983">
    <property type="term" value="F:protein dimerization activity"/>
    <property type="evidence" value="ECO:0007669"/>
    <property type="project" value="InterPro"/>
</dbReference>
<dbReference type="PANTHER" id="PTHR11746">
    <property type="entry name" value="O-METHYLTRANSFERASE"/>
    <property type="match status" value="1"/>
</dbReference>
<dbReference type="InterPro" id="IPR016461">
    <property type="entry name" value="COMT-like"/>
</dbReference>
<feature type="active site" description="Proton acceptor" evidence="4">
    <location>
        <position position="272"/>
    </location>
</feature>
<reference evidence="8" key="2">
    <citation type="submission" date="2013-12" db="EMBL/GenBank/DDBJ databases">
        <authorList>
            <person name="Yu Y."/>
            <person name="Lee S."/>
            <person name="de Baynast K."/>
            <person name="Wissotski M."/>
            <person name="Liu L."/>
            <person name="Talag J."/>
            <person name="Goicoechea J."/>
            <person name="Angelova A."/>
            <person name="Jetty R."/>
            <person name="Kudrna D."/>
            <person name="Golser W."/>
            <person name="Rivera L."/>
            <person name="Zhang J."/>
            <person name="Wing R."/>
        </authorList>
    </citation>
    <scope>NUCLEOTIDE SEQUENCE</scope>
</reference>
<dbReference type="GO" id="GO:0008171">
    <property type="term" value="F:O-methyltransferase activity"/>
    <property type="evidence" value="ECO:0007669"/>
    <property type="project" value="InterPro"/>
</dbReference>
<dbReference type="PROSITE" id="PS51683">
    <property type="entry name" value="SAM_OMT_II"/>
    <property type="match status" value="1"/>
</dbReference>
<dbReference type="SUPFAM" id="SSF46785">
    <property type="entry name" value="Winged helix' DNA-binding domain"/>
    <property type="match status" value="1"/>
</dbReference>